<accession>A0A7Z8KRD5</accession>
<dbReference type="Gene3D" id="3.90.550.10">
    <property type="entry name" value="Spore Coat Polysaccharide Biosynthesis Protein SpsA, Chain A"/>
    <property type="match status" value="1"/>
</dbReference>
<protein>
    <submittedName>
        <fullName evidence="4">Glycosyltransferase family 2 protein</fullName>
    </submittedName>
</protein>
<keyword evidence="5" id="KW-1185">Reference proteome</keyword>
<evidence type="ECO:0000256" key="2">
    <source>
        <dbReference type="ARBA" id="ARBA00022679"/>
    </source>
</evidence>
<comment type="caution">
    <text evidence="4">The sequence shown here is derived from an EMBL/GenBank/DDBJ whole genome shotgun (WGS) entry which is preliminary data.</text>
</comment>
<dbReference type="SUPFAM" id="SSF53448">
    <property type="entry name" value="Nucleotide-diphospho-sugar transferases"/>
    <property type="match status" value="1"/>
</dbReference>
<keyword evidence="1" id="KW-0328">Glycosyltransferase</keyword>
<dbReference type="InterPro" id="IPR029044">
    <property type="entry name" value="Nucleotide-diphossugar_trans"/>
</dbReference>
<feature type="domain" description="Glycosyltransferase 2-like" evidence="3">
    <location>
        <begin position="14"/>
        <end position="152"/>
    </location>
</feature>
<dbReference type="AlphaFoldDB" id="A0A7Z8KRD5"/>
<reference evidence="4 5" key="1">
    <citation type="submission" date="2019-06" db="EMBL/GenBank/DDBJ databases">
        <title>Draft genome sequence of Methanolobus vulcani B1d.</title>
        <authorList>
            <person name="Creighbaum A.J."/>
            <person name="Ticak T."/>
            <person name="Hariraju D."/>
            <person name="Arivett B.A."/>
            <person name="Ferguson D.J.Jr."/>
        </authorList>
    </citation>
    <scope>NUCLEOTIDE SEQUENCE [LARGE SCALE GENOMIC DNA]</scope>
    <source>
        <strain evidence="4 5">B1d</strain>
    </source>
</reference>
<organism evidence="4 5">
    <name type="scientific">Methanolobus vulcani</name>
    <dbReference type="NCBI Taxonomy" id="38026"/>
    <lineage>
        <taxon>Archaea</taxon>
        <taxon>Methanobacteriati</taxon>
        <taxon>Methanobacteriota</taxon>
        <taxon>Stenosarchaea group</taxon>
        <taxon>Methanomicrobia</taxon>
        <taxon>Methanosarcinales</taxon>
        <taxon>Methanosarcinaceae</taxon>
        <taxon>Methanolobus</taxon>
    </lineage>
</organism>
<keyword evidence="2 4" id="KW-0808">Transferase</keyword>
<dbReference type="PANTHER" id="PTHR43630:SF1">
    <property type="entry name" value="POLY-BETA-1,6-N-ACETYL-D-GLUCOSAMINE SYNTHASE"/>
    <property type="match status" value="1"/>
</dbReference>
<dbReference type="PANTHER" id="PTHR43630">
    <property type="entry name" value="POLY-BETA-1,6-N-ACETYL-D-GLUCOSAMINE SYNTHASE"/>
    <property type="match status" value="1"/>
</dbReference>
<evidence type="ECO:0000256" key="1">
    <source>
        <dbReference type="ARBA" id="ARBA00022676"/>
    </source>
</evidence>
<evidence type="ECO:0000259" key="3">
    <source>
        <dbReference type="Pfam" id="PF00535"/>
    </source>
</evidence>
<dbReference type="CDD" id="cd00761">
    <property type="entry name" value="Glyco_tranf_GTA_type"/>
    <property type="match status" value="1"/>
</dbReference>
<dbReference type="EMBL" id="VIAQ01000009">
    <property type="protein sequence ID" value="TQD27264.1"/>
    <property type="molecule type" value="Genomic_DNA"/>
</dbReference>
<gene>
    <name evidence="4" type="ORF">FKV42_03295</name>
</gene>
<sequence length="307" mass="35181">MNANIETTHRSYILITPAKNEELNIEKLIFSVMNQTLKPLLWLIIDDGSTDSTPEIIHKAELEHEWVTSITLNEKPRDVHKHYVEICNNGFRNIIDIAASRGLDFNYIGVVDADIILENTFFENLITEFEKNSSLGIASGAVTYIDENGNEEIEYVKNDEPVGAMRLWNIECFNETNGYYSSYAPDSVSNVLALLNGWEVKLFYHIKAIHLRKTRTAEGVYNGYKLMAVSDYYRNYHPLFLILKSLSILIKRPLIGISYIHGLIYCISNHIEKIDDVGVKNYYYTKTLSDIKKIVFYSKSVSLGETN</sequence>
<dbReference type="InterPro" id="IPR001173">
    <property type="entry name" value="Glyco_trans_2-like"/>
</dbReference>
<dbReference type="GO" id="GO:0016757">
    <property type="term" value="F:glycosyltransferase activity"/>
    <property type="evidence" value="ECO:0007669"/>
    <property type="project" value="UniProtKB-KW"/>
</dbReference>
<proteinExistence type="predicted"/>
<dbReference type="Pfam" id="PF00535">
    <property type="entry name" value="Glycos_transf_2"/>
    <property type="match status" value="1"/>
</dbReference>
<evidence type="ECO:0000313" key="5">
    <source>
        <dbReference type="Proteomes" id="UP000319335"/>
    </source>
</evidence>
<name>A0A7Z8KRD5_9EURY</name>
<dbReference type="Proteomes" id="UP000319335">
    <property type="component" value="Unassembled WGS sequence"/>
</dbReference>
<evidence type="ECO:0000313" key="4">
    <source>
        <dbReference type="EMBL" id="TQD27264.1"/>
    </source>
</evidence>